<dbReference type="InterPro" id="IPR050484">
    <property type="entry name" value="Transf_Hexapept/Carb_Anhydrase"/>
</dbReference>
<sequence>MAIRKYQGIAPTLGREVYVDEFALVLGDVTLGDDASIWPFAVLRGDVNKIVVGARTSIQDNTVVHVTHDGPYTPGGVPTIIGDDVTVGHSVTLHACTIGNRVLIGMGAIVLDRVVIEDDVMVAAGSLVSPGKTLKSGWLYKGSPAAAARELSASELENLRYSAQNYVRVKNKHLQDQT</sequence>
<name>I8TA26_9GAMM</name>
<dbReference type="SUPFAM" id="SSF51161">
    <property type="entry name" value="Trimeric LpxA-like enzymes"/>
    <property type="match status" value="1"/>
</dbReference>
<comment type="caution">
    <text evidence="1">The sequence shown here is derived from an EMBL/GenBank/DDBJ whole genome shotgun (WGS) entry which is preliminary data.</text>
</comment>
<dbReference type="PANTHER" id="PTHR13061:SF56">
    <property type="entry name" value="PROTEIN YRDA"/>
    <property type="match status" value="1"/>
</dbReference>
<dbReference type="Pfam" id="PF00132">
    <property type="entry name" value="Hexapep"/>
    <property type="match status" value="1"/>
</dbReference>
<dbReference type="AlphaFoldDB" id="I8TA26"/>
<evidence type="ECO:0000313" key="2">
    <source>
        <dbReference type="Proteomes" id="UP000003704"/>
    </source>
</evidence>
<evidence type="ECO:0008006" key="3">
    <source>
        <dbReference type="Google" id="ProtNLM"/>
    </source>
</evidence>
<dbReference type="InterPro" id="IPR011004">
    <property type="entry name" value="Trimer_LpxA-like_sf"/>
</dbReference>
<proteinExistence type="predicted"/>
<dbReference type="STRING" id="1172194.WQQ_06370"/>
<dbReference type="PANTHER" id="PTHR13061">
    <property type="entry name" value="DYNACTIN SUBUNIT P25"/>
    <property type="match status" value="1"/>
</dbReference>
<dbReference type="OrthoDB" id="9803036at2"/>
<dbReference type="EMBL" id="AKGD01000001">
    <property type="protein sequence ID" value="EIT70500.1"/>
    <property type="molecule type" value="Genomic_DNA"/>
</dbReference>
<dbReference type="CDD" id="cd04645">
    <property type="entry name" value="LbH_gamma_CA_like"/>
    <property type="match status" value="1"/>
</dbReference>
<evidence type="ECO:0000313" key="1">
    <source>
        <dbReference type="EMBL" id="EIT70500.1"/>
    </source>
</evidence>
<accession>I8TA26</accession>
<dbReference type="InterPro" id="IPR001451">
    <property type="entry name" value="Hexapep"/>
</dbReference>
<dbReference type="RefSeq" id="WP_007183593.1">
    <property type="nucleotide sequence ID" value="NZ_AKGD01000001.1"/>
</dbReference>
<dbReference type="PATRIC" id="fig|1172194.4.peg.610"/>
<dbReference type="Gene3D" id="2.160.10.10">
    <property type="entry name" value="Hexapeptide repeat proteins"/>
    <property type="match status" value="1"/>
</dbReference>
<reference evidence="1 2" key="1">
    <citation type="journal article" date="2012" name="J. Bacteriol.">
        <title>Genome Sequence of n-Alkane-Degrading Hydrocarboniphaga effusa Strain AP103T (ATCC BAA-332T).</title>
        <authorList>
            <person name="Chang H.K."/>
            <person name="Zylstra G.J."/>
            <person name="Chae J.C."/>
        </authorList>
    </citation>
    <scope>NUCLEOTIDE SEQUENCE [LARGE SCALE GENOMIC DNA]</scope>
    <source>
        <strain evidence="1 2">AP103</strain>
    </source>
</reference>
<protein>
    <recommendedName>
        <fullName evidence="3">Gamma carbonic anhydrase family protein</fullName>
    </recommendedName>
</protein>
<gene>
    <name evidence="1" type="ORF">WQQ_06370</name>
</gene>
<dbReference type="Proteomes" id="UP000003704">
    <property type="component" value="Unassembled WGS sequence"/>
</dbReference>
<organism evidence="1 2">
    <name type="scientific">Hydrocarboniphaga effusa AP103</name>
    <dbReference type="NCBI Taxonomy" id="1172194"/>
    <lineage>
        <taxon>Bacteria</taxon>
        <taxon>Pseudomonadati</taxon>
        <taxon>Pseudomonadota</taxon>
        <taxon>Gammaproteobacteria</taxon>
        <taxon>Nevskiales</taxon>
        <taxon>Nevskiaceae</taxon>
        <taxon>Hydrocarboniphaga</taxon>
    </lineage>
</organism>
<keyword evidence="2" id="KW-1185">Reference proteome</keyword>
<dbReference type="InterPro" id="IPR047324">
    <property type="entry name" value="LbH_gamma_CA-like"/>
</dbReference>